<keyword evidence="7" id="KW-0175">Coiled coil</keyword>
<evidence type="ECO:0000256" key="1">
    <source>
        <dbReference type="ARBA" id="ARBA00004245"/>
    </source>
</evidence>
<dbReference type="InterPro" id="IPR019734">
    <property type="entry name" value="TPR_rpt"/>
</dbReference>
<evidence type="ECO:0000256" key="7">
    <source>
        <dbReference type="ARBA" id="ARBA00023054"/>
    </source>
</evidence>
<dbReference type="InterPro" id="IPR011990">
    <property type="entry name" value="TPR-like_helical_dom_sf"/>
</dbReference>
<name>A0A250IH27_9BACT</name>
<dbReference type="PANTHER" id="PTHR45783">
    <property type="entry name" value="KINESIN LIGHT CHAIN"/>
    <property type="match status" value="1"/>
</dbReference>
<evidence type="ECO:0000313" key="13">
    <source>
        <dbReference type="Proteomes" id="UP000217289"/>
    </source>
</evidence>
<evidence type="ECO:0000256" key="8">
    <source>
        <dbReference type="ARBA" id="ARBA00023175"/>
    </source>
</evidence>
<keyword evidence="6 10" id="KW-0802">TPR repeat</keyword>
<evidence type="ECO:0000313" key="12">
    <source>
        <dbReference type="EMBL" id="ATB30533.1"/>
    </source>
</evidence>
<dbReference type="GO" id="GO:0005871">
    <property type="term" value="C:kinesin complex"/>
    <property type="evidence" value="ECO:0007669"/>
    <property type="project" value="InterPro"/>
</dbReference>
<comment type="subcellular location">
    <subcellularLocation>
        <location evidence="1">Cytoplasm</location>
        <location evidence="1">Cytoskeleton</location>
    </subcellularLocation>
</comment>
<accession>A0A250IH27</accession>
<evidence type="ECO:0000256" key="9">
    <source>
        <dbReference type="ARBA" id="ARBA00023212"/>
    </source>
</evidence>
<organism evidence="12 13">
    <name type="scientific">Melittangium boletus DSM 14713</name>
    <dbReference type="NCBI Taxonomy" id="1294270"/>
    <lineage>
        <taxon>Bacteria</taxon>
        <taxon>Pseudomonadati</taxon>
        <taxon>Myxococcota</taxon>
        <taxon>Myxococcia</taxon>
        <taxon>Myxococcales</taxon>
        <taxon>Cystobacterineae</taxon>
        <taxon>Archangiaceae</taxon>
        <taxon>Melittangium</taxon>
    </lineage>
</organism>
<keyword evidence="3" id="KW-0963">Cytoplasm</keyword>
<feature type="repeat" description="TPR" evidence="10">
    <location>
        <begin position="237"/>
        <end position="270"/>
    </location>
</feature>
<keyword evidence="4" id="KW-0493">Microtubule</keyword>
<proteinExistence type="inferred from homology"/>
<sequence length="910" mass="99044">MTQAEPLLQRALAIQETAPGDNRLARASTLSALAGVHWARGLYGQAESLSVRALALREEALGKDHPDVAASLNNLAAIYFTQKLYDEAEPLMQRALTLYEANLGKTHIKVADSLNNLAGLYFEQGLYGRVEPLMQRVLDIRETVLGKTHPDVAVSLNNLAMLYSRQGLYIQAESLFLRAIDIEEAVLGKTHPEVATLLNNLANLYAKRMMYDRAVPLSQRALDIREVALDKAHPNVADSLNDLASLYREQGLYEQAEPLFQRALNIGENGLDKTHTRVATSVGNLASLYLDLGRYEQAEPLFQRALSLMESTLGKEHPDIALLLGDFAQLRMAQNRLEEAVPLYTRAFAISEQRLRQEALDFSESRLSGFLRHLRSAEETLYALLRTHPENAQVRRLALSAALLLKGRSVEETASISHTLYRHLGADDRDTLEKLRDLRARLASLSLVGPGVLAPEDYQQQLKTLTAEGDTLEADLAKRSAPLRIRTALPRPAEIVERVAASLPTDGALVEFIAYQDSPLVPRPGTPKAQAPRQLRYLALVLLPDASTRAVDLGPADSIDAAASRMRDALARRDASFLLLAQALYRRAFQPLLPLLGTTRRLLLSPDGQLGLVPFAALHDGRNFLIDTFDVTYLTSGRELLPSPQSRAPLSSVLVLADPDFSAPFVSAPSSSDSNALERFFARSDLARGTWERLPGTREEAQGIKRLLPQADLLLGAEATKERLMALPTPGILHLATHGFFLGDPPGTSGSRGVGSLALPDGPPPPQPEPLLNSGLVLAGAFTSRSNATLLTALELAGFDLWGTQLVVLSACDTGLGEVHLGQGIYGLRRALVVAGAETVVSSLWAVNDGSTQQLMGAYYRNLLAGQGRASALREAMRALRRTHPHPYHWAPFIVLGSGAPLRGITPGTP</sequence>
<evidence type="ECO:0000256" key="3">
    <source>
        <dbReference type="ARBA" id="ARBA00022490"/>
    </source>
</evidence>
<dbReference type="PROSITE" id="PS50005">
    <property type="entry name" value="TPR"/>
    <property type="match status" value="3"/>
</dbReference>
<feature type="repeat" description="TPR" evidence="10">
    <location>
        <begin position="279"/>
        <end position="312"/>
    </location>
</feature>
<dbReference type="PRINTS" id="PR00381">
    <property type="entry name" value="KINESINLIGHT"/>
</dbReference>
<evidence type="ECO:0000259" key="11">
    <source>
        <dbReference type="Pfam" id="PF12770"/>
    </source>
</evidence>
<dbReference type="AlphaFoldDB" id="A0A250IH27"/>
<protein>
    <recommendedName>
        <fullName evidence="11">CHAT domain-containing protein</fullName>
    </recommendedName>
</protein>
<comment type="similarity">
    <text evidence="2">Belongs to the kinesin light chain family.</text>
</comment>
<reference evidence="12 13" key="1">
    <citation type="submission" date="2017-06" db="EMBL/GenBank/DDBJ databases">
        <authorList>
            <person name="Kim H.J."/>
            <person name="Triplett B.A."/>
        </authorList>
    </citation>
    <scope>NUCLEOTIDE SEQUENCE [LARGE SCALE GENOMIC DNA]</scope>
    <source>
        <strain evidence="12 13">DSM 14713</strain>
    </source>
</reference>
<dbReference type="GO" id="GO:0005874">
    <property type="term" value="C:microtubule"/>
    <property type="evidence" value="ECO:0007669"/>
    <property type="project" value="UniProtKB-KW"/>
</dbReference>
<evidence type="ECO:0000256" key="2">
    <source>
        <dbReference type="ARBA" id="ARBA00009622"/>
    </source>
</evidence>
<dbReference type="InterPro" id="IPR024983">
    <property type="entry name" value="CHAT_dom"/>
</dbReference>
<evidence type="ECO:0000256" key="10">
    <source>
        <dbReference type="PROSITE-ProRule" id="PRU00339"/>
    </source>
</evidence>
<feature type="domain" description="CHAT" evidence="11">
    <location>
        <begin position="580"/>
        <end position="898"/>
    </location>
</feature>
<keyword evidence="13" id="KW-1185">Reference proteome</keyword>
<dbReference type="GO" id="GO:0007018">
    <property type="term" value="P:microtubule-based movement"/>
    <property type="evidence" value="ECO:0007669"/>
    <property type="project" value="TreeGrafter"/>
</dbReference>
<gene>
    <name evidence="12" type="ORF">MEBOL_003994</name>
</gene>
<dbReference type="InterPro" id="IPR002151">
    <property type="entry name" value="Kinesin_light"/>
</dbReference>
<evidence type="ECO:0000256" key="6">
    <source>
        <dbReference type="ARBA" id="ARBA00022803"/>
    </source>
</evidence>
<dbReference type="GO" id="GO:0005737">
    <property type="term" value="C:cytoplasm"/>
    <property type="evidence" value="ECO:0007669"/>
    <property type="project" value="TreeGrafter"/>
</dbReference>
<dbReference type="SMART" id="SM00028">
    <property type="entry name" value="TPR"/>
    <property type="match status" value="8"/>
</dbReference>
<keyword evidence="5" id="KW-0677">Repeat</keyword>
<dbReference type="SUPFAM" id="SSF48452">
    <property type="entry name" value="TPR-like"/>
    <property type="match status" value="3"/>
</dbReference>
<dbReference type="EMBL" id="CP022163">
    <property type="protein sequence ID" value="ATB30533.1"/>
    <property type="molecule type" value="Genomic_DNA"/>
</dbReference>
<feature type="repeat" description="TPR" evidence="10">
    <location>
        <begin position="69"/>
        <end position="102"/>
    </location>
</feature>
<keyword evidence="8" id="KW-0505">Motor protein</keyword>
<dbReference type="GO" id="GO:0019894">
    <property type="term" value="F:kinesin binding"/>
    <property type="evidence" value="ECO:0007669"/>
    <property type="project" value="TreeGrafter"/>
</dbReference>
<dbReference type="Pfam" id="PF12770">
    <property type="entry name" value="CHAT"/>
    <property type="match status" value="1"/>
</dbReference>
<evidence type="ECO:0000256" key="5">
    <source>
        <dbReference type="ARBA" id="ARBA00022737"/>
    </source>
</evidence>
<dbReference type="KEGG" id="mbd:MEBOL_003994"/>
<dbReference type="PANTHER" id="PTHR45783:SF3">
    <property type="entry name" value="KINESIN LIGHT CHAIN"/>
    <property type="match status" value="1"/>
</dbReference>
<dbReference type="Gene3D" id="1.25.40.10">
    <property type="entry name" value="Tetratricopeptide repeat domain"/>
    <property type="match status" value="3"/>
</dbReference>
<keyword evidence="9" id="KW-0206">Cytoskeleton</keyword>
<evidence type="ECO:0000256" key="4">
    <source>
        <dbReference type="ARBA" id="ARBA00022701"/>
    </source>
</evidence>
<dbReference type="Proteomes" id="UP000217289">
    <property type="component" value="Chromosome"/>
</dbReference>
<dbReference type="Pfam" id="PF13424">
    <property type="entry name" value="TPR_12"/>
    <property type="match status" value="4"/>
</dbReference>